<feature type="compositionally biased region" description="Polar residues" evidence="1">
    <location>
        <begin position="35"/>
        <end position="52"/>
    </location>
</feature>
<feature type="compositionally biased region" description="Low complexity" evidence="1">
    <location>
        <begin position="68"/>
        <end position="83"/>
    </location>
</feature>
<keyword evidence="3" id="KW-1185">Reference proteome</keyword>
<feature type="region of interest" description="Disordered" evidence="1">
    <location>
        <begin position="1"/>
        <end position="52"/>
    </location>
</feature>
<proteinExistence type="predicted"/>
<evidence type="ECO:0000313" key="2">
    <source>
        <dbReference type="EMBL" id="KAJ7773728.1"/>
    </source>
</evidence>
<dbReference type="AlphaFoldDB" id="A0AAD7NSW9"/>
<reference evidence="2" key="1">
    <citation type="submission" date="2023-03" db="EMBL/GenBank/DDBJ databases">
        <title>Massive genome expansion in bonnet fungi (Mycena s.s.) driven by repeated elements and novel gene families across ecological guilds.</title>
        <authorList>
            <consortium name="Lawrence Berkeley National Laboratory"/>
            <person name="Harder C.B."/>
            <person name="Miyauchi S."/>
            <person name="Viragh M."/>
            <person name="Kuo A."/>
            <person name="Thoen E."/>
            <person name="Andreopoulos B."/>
            <person name="Lu D."/>
            <person name="Skrede I."/>
            <person name="Drula E."/>
            <person name="Henrissat B."/>
            <person name="Morin E."/>
            <person name="Kohler A."/>
            <person name="Barry K."/>
            <person name="LaButti K."/>
            <person name="Morin E."/>
            <person name="Salamov A."/>
            <person name="Lipzen A."/>
            <person name="Mereny Z."/>
            <person name="Hegedus B."/>
            <person name="Baldrian P."/>
            <person name="Stursova M."/>
            <person name="Weitz H."/>
            <person name="Taylor A."/>
            <person name="Grigoriev I.V."/>
            <person name="Nagy L.G."/>
            <person name="Martin F."/>
            <person name="Kauserud H."/>
        </authorList>
    </citation>
    <scope>NUCLEOTIDE SEQUENCE</scope>
    <source>
        <strain evidence="2">CBHHK188m</strain>
    </source>
</reference>
<feature type="compositionally biased region" description="Basic and acidic residues" evidence="1">
    <location>
        <begin position="18"/>
        <end position="27"/>
    </location>
</feature>
<sequence>MALKAGSGVLQVDGLKTCPDEPMKKASELIAQGPNAGSSVNSTGSSANGNGAQVVNDLTAMVVKKKAAPAQAEASGSGSGSASPTKRNADDEGGAEGKKVRLDKEL</sequence>
<dbReference type="EMBL" id="JARJLG010000017">
    <property type="protein sequence ID" value="KAJ7773728.1"/>
    <property type="molecule type" value="Genomic_DNA"/>
</dbReference>
<evidence type="ECO:0000313" key="3">
    <source>
        <dbReference type="Proteomes" id="UP001215280"/>
    </source>
</evidence>
<comment type="caution">
    <text evidence="2">The sequence shown here is derived from an EMBL/GenBank/DDBJ whole genome shotgun (WGS) entry which is preliminary data.</text>
</comment>
<feature type="compositionally biased region" description="Basic and acidic residues" evidence="1">
    <location>
        <begin position="87"/>
        <end position="106"/>
    </location>
</feature>
<accession>A0AAD7NSW9</accession>
<protein>
    <submittedName>
        <fullName evidence="2">Uncharacterized protein</fullName>
    </submittedName>
</protein>
<evidence type="ECO:0000256" key="1">
    <source>
        <dbReference type="SAM" id="MobiDB-lite"/>
    </source>
</evidence>
<name>A0AAD7NSW9_9AGAR</name>
<gene>
    <name evidence="2" type="ORF">DFH07DRAFT_952768</name>
</gene>
<feature type="region of interest" description="Disordered" evidence="1">
    <location>
        <begin position="64"/>
        <end position="106"/>
    </location>
</feature>
<organism evidence="2 3">
    <name type="scientific">Mycena maculata</name>
    <dbReference type="NCBI Taxonomy" id="230809"/>
    <lineage>
        <taxon>Eukaryota</taxon>
        <taxon>Fungi</taxon>
        <taxon>Dikarya</taxon>
        <taxon>Basidiomycota</taxon>
        <taxon>Agaricomycotina</taxon>
        <taxon>Agaricomycetes</taxon>
        <taxon>Agaricomycetidae</taxon>
        <taxon>Agaricales</taxon>
        <taxon>Marasmiineae</taxon>
        <taxon>Mycenaceae</taxon>
        <taxon>Mycena</taxon>
    </lineage>
</organism>
<dbReference type="Proteomes" id="UP001215280">
    <property type="component" value="Unassembled WGS sequence"/>
</dbReference>